<evidence type="ECO:0000313" key="1">
    <source>
        <dbReference type="EMBL" id="CAF1998631.1"/>
    </source>
</evidence>
<accession>A0A816MNS3</accession>
<gene>
    <name evidence="1" type="ORF">DARMORV10_C07P32510.1</name>
</gene>
<reference evidence="1" key="1">
    <citation type="submission" date="2021-01" db="EMBL/GenBank/DDBJ databases">
        <authorList>
            <consortium name="Genoscope - CEA"/>
            <person name="William W."/>
        </authorList>
    </citation>
    <scope>NUCLEOTIDE SEQUENCE</scope>
</reference>
<dbReference type="AlphaFoldDB" id="A0A816MNS3"/>
<protein>
    <submittedName>
        <fullName evidence="1">(rape) hypothetical protein</fullName>
    </submittedName>
</protein>
<name>A0A816MNS3_BRANA</name>
<feature type="non-terminal residue" evidence="1">
    <location>
        <position position="80"/>
    </location>
</feature>
<proteinExistence type="predicted"/>
<sequence>MNLMLDQNVLEADSLGGLRFSVPYRWICLLNQCIPMVLLVFRIIGSVDSSSFFQVLKSSLVSSSIAVLNPSSCFSVKIVS</sequence>
<dbReference type="EMBL" id="HG994371">
    <property type="protein sequence ID" value="CAF1998631.1"/>
    <property type="molecule type" value="Genomic_DNA"/>
</dbReference>
<organism evidence="1">
    <name type="scientific">Brassica napus</name>
    <name type="common">Rape</name>
    <dbReference type="NCBI Taxonomy" id="3708"/>
    <lineage>
        <taxon>Eukaryota</taxon>
        <taxon>Viridiplantae</taxon>
        <taxon>Streptophyta</taxon>
        <taxon>Embryophyta</taxon>
        <taxon>Tracheophyta</taxon>
        <taxon>Spermatophyta</taxon>
        <taxon>Magnoliopsida</taxon>
        <taxon>eudicotyledons</taxon>
        <taxon>Gunneridae</taxon>
        <taxon>Pentapetalae</taxon>
        <taxon>rosids</taxon>
        <taxon>malvids</taxon>
        <taxon>Brassicales</taxon>
        <taxon>Brassicaceae</taxon>
        <taxon>Brassiceae</taxon>
        <taxon>Brassica</taxon>
    </lineage>
</organism>
<dbReference type="Proteomes" id="UP001295469">
    <property type="component" value="Chromosome C07"/>
</dbReference>